<keyword evidence="1" id="KW-0812">Transmembrane</keyword>
<feature type="transmembrane region" description="Helical" evidence="1">
    <location>
        <begin position="75"/>
        <end position="93"/>
    </location>
</feature>
<protein>
    <submittedName>
        <fullName evidence="2">Uncharacterized protein</fullName>
    </submittedName>
</protein>
<proteinExistence type="predicted"/>
<evidence type="ECO:0000313" key="3">
    <source>
        <dbReference type="Proteomes" id="UP001054945"/>
    </source>
</evidence>
<organism evidence="2 3">
    <name type="scientific">Caerostris extrusa</name>
    <name type="common">Bark spider</name>
    <name type="synonym">Caerostris bankana</name>
    <dbReference type="NCBI Taxonomy" id="172846"/>
    <lineage>
        <taxon>Eukaryota</taxon>
        <taxon>Metazoa</taxon>
        <taxon>Ecdysozoa</taxon>
        <taxon>Arthropoda</taxon>
        <taxon>Chelicerata</taxon>
        <taxon>Arachnida</taxon>
        <taxon>Araneae</taxon>
        <taxon>Araneomorphae</taxon>
        <taxon>Entelegynae</taxon>
        <taxon>Araneoidea</taxon>
        <taxon>Araneidae</taxon>
        <taxon>Caerostris</taxon>
    </lineage>
</organism>
<keyword evidence="3" id="KW-1185">Reference proteome</keyword>
<keyword evidence="1" id="KW-0472">Membrane</keyword>
<name>A0AAV4XFS7_CAEEX</name>
<sequence length="104" mass="11851">MVESNSIRDLVPGSNHLLTSFDYFFPRPVSQGHRRTILLKQQIVLLSQSILMLNGPILAWTTLFGLCYLLEGVSSLFRLLISNFVFEAGLVLMKEWKPAEKINK</sequence>
<dbReference type="EMBL" id="BPLR01017709">
    <property type="protein sequence ID" value="GIY93806.1"/>
    <property type="molecule type" value="Genomic_DNA"/>
</dbReference>
<evidence type="ECO:0000313" key="2">
    <source>
        <dbReference type="EMBL" id="GIY93806.1"/>
    </source>
</evidence>
<dbReference type="Proteomes" id="UP001054945">
    <property type="component" value="Unassembled WGS sequence"/>
</dbReference>
<accession>A0AAV4XFS7</accession>
<reference evidence="2 3" key="1">
    <citation type="submission" date="2021-06" db="EMBL/GenBank/DDBJ databases">
        <title>Caerostris extrusa draft genome.</title>
        <authorList>
            <person name="Kono N."/>
            <person name="Arakawa K."/>
        </authorList>
    </citation>
    <scope>NUCLEOTIDE SEQUENCE [LARGE SCALE GENOMIC DNA]</scope>
</reference>
<dbReference type="AlphaFoldDB" id="A0AAV4XFS7"/>
<comment type="caution">
    <text evidence="2">The sequence shown here is derived from an EMBL/GenBank/DDBJ whole genome shotgun (WGS) entry which is preliminary data.</text>
</comment>
<evidence type="ECO:0000256" key="1">
    <source>
        <dbReference type="SAM" id="Phobius"/>
    </source>
</evidence>
<keyword evidence="1" id="KW-1133">Transmembrane helix</keyword>
<gene>
    <name evidence="2" type="ORF">CEXT_553081</name>
</gene>
<feature type="transmembrane region" description="Helical" evidence="1">
    <location>
        <begin position="43"/>
        <end position="63"/>
    </location>
</feature>